<reference evidence="3 4" key="1">
    <citation type="journal article" date="2010" name="Stand. Genomic Sci.">
        <title>Complete genome sequence of Archaeoglobus profundus type strain (AV18).</title>
        <authorList>
            <person name="von Jan M."/>
            <person name="Lapidus A."/>
            <person name="Del Rio T.G."/>
            <person name="Copeland A."/>
            <person name="Tice H."/>
            <person name="Cheng J.F."/>
            <person name="Lucas S."/>
            <person name="Chen F."/>
            <person name="Nolan M."/>
            <person name="Goodwin L."/>
            <person name="Han C."/>
            <person name="Pitluck S."/>
            <person name="Liolios K."/>
            <person name="Ivanova N."/>
            <person name="Mavromatis K."/>
            <person name="Ovchinnikova G."/>
            <person name="Chertkov O."/>
            <person name="Pati A."/>
            <person name="Chen A."/>
            <person name="Palaniappan K."/>
            <person name="Land M."/>
            <person name="Hauser L."/>
            <person name="Chang Y.J."/>
            <person name="Jeffries C.D."/>
            <person name="Saunders E."/>
            <person name="Brettin T."/>
            <person name="Detter J.C."/>
            <person name="Chain P."/>
            <person name="Eichinger K."/>
            <person name="Huber H."/>
            <person name="Spring S."/>
            <person name="Rohde M."/>
            <person name="Goker M."/>
            <person name="Wirth R."/>
            <person name="Woyke T."/>
            <person name="Bristow J."/>
            <person name="Eisen J.A."/>
            <person name="Markowitz V."/>
            <person name="Hugenholtz P."/>
            <person name="Kyrpides N.C."/>
            <person name="Klenk H.P."/>
        </authorList>
    </citation>
    <scope>NUCLEOTIDE SEQUENCE [LARGE SCALE GENOMIC DNA]</scope>
    <source>
        <strain evidence="4">DSM 5631 / JCM 9629 / NBRC 100127 / Av18</strain>
    </source>
</reference>
<dbReference type="OrthoDB" id="147673at2157"/>
<dbReference type="Proteomes" id="UP000001901">
    <property type="component" value="Chromosome"/>
</dbReference>
<dbReference type="PRINTS" id="PR00326">
    <property type="entry name" value="GTP1OBG"/>
</dbReference>
<dbReference type="InterPro" id="IPR031167">
    <property type="entry name" value="G_OBG"/>
</dbReference>
<dbReference type="PANTHER" id="PTHR45759">
    <property type="entry name" value="NUCLEOLAR GTP-BINDING PROTEIN 1"/>
    <property type="match status" value="1"/>
</dbReference>
<dbReference type="InterPro" id="IPR027417">
    <property type="entry name" value="P-loop_NTPase"/>
</dbReference>
<evidence type="ECO:0000313" key="4">
    <source>
        <dbReference type="Proteomes" id="UP000001901"/>
    </source>
</evidence>
<feature type="domain" description="OBG-type G" evidence="2">
    <location>
        <begin position="154"/>
        <end position="217"/>
    </location>
</feature>
<dbReference type="Gene3D" id="1.20.120.1190">
    <property type="match status" value="1"/>
</dbReference>
<dbReference type="GO" id="GO:0005525">
    <property type="term" value="F:GTP binding"/>
    <property type="evidence" value="ECO:0007669"/>
    <property type="project" value="InterPro"/>
</dbReference>
<dbReference type="InterPro" id="IPR006073">
    <property type="entry name" value="GTP-bd"/>
</dbReference>
<dbReference type="NCBIfam" id="TIGR00231">
    <property type="entry name" value="small_GTP"/>
    <property type="match status" value="1"/>
</dbReference>
<dbReference type="STRING" id="572546.Arcpr_1572"/>
<accession>D2RES4</accession>
<dbReference type="InterPro" id="IPR041623">
    <property type="entry name" value="NOG1_N"/>
</dbReference>
<keyword evidence="1" id="KW-0547">Nucleotide-binding</keyword>
<dbReference type="HOGENOM" id="CLU_011784_0_0_2"/>
<protein>
    <submittedName>
        <fullName evidence="3">Small GTP-binding protein</fullName>
    </submittedName>
</protein>
<dbReference type="InterPro" id="IPR005225">
    <property type="entry name" value="Small_GTP-bd"/>
</dbReference>
<dbReference type="KEGG" id="apo:Arcpr_1572"/>
<dbReference type="AlphaFoldDB" id="D2RES4"/>
<dbReference type="CDD" id="cd01897">
    <property type="entry name" value="NOG"/>
    <property type="match status" value="1"/>
</dbReference>
<dbReference type="Pfam" id="PF01926">
    <property type="entry name" value="MMR_HSR1"/>
    <property type="match status" value="1"/>
</dbReference>
<evidence type="ECO:0000259" key="2">
    <source>
        <dbReference type="PROSITE" id="PS51710"/>
    </source>
</evidence>
<dbReference type="SUPFAM" id="SSF52540">
    <property type="entry name" value="P-loop containing nucleoside triphosphate hydrolases"/>
    <property type="match status" value="1"/>
</dbReference>
<gene>
    <name evidence="3" type="ordered locus">Arcpr_1572</name>
</gene>
<dbReference type="Gene3D" id="3.40.50.300">
    <property type="entry name" value="P-loop containing nucleotide triphosphate hydrolases"/>
    <property type="match status" value="1"/>
</dbReference>
<dbReference type="RefSeq" id="WP_012940954.1">
    <property type="nucleotide sequence ID" value="NC_013741.1"/>
</dbReference>
<dbReference type="PROSITE" id="PS51710">
    <property type="entry name" value="G_OBG"/>
    <property type="match status" value="1"/>
</dbReference>
<dbReference type="PaxDb" id="572546-Arcpr_1572"/>
<dbReference type="GeneID" id="8740263"/>
<evidence type="ECO:0000313" key="3">
    <source>
        <dbReference type="EMBL" id="ADB58618.1"/>
    </source>
</evidence>
<proteinExistence type="predicted"/>
<dbReference type="EMBL" id="CP001857">
    <property type="protein sequence ID" value="ADB58618.1"/>
    <property type="molecule type" value="Genomic_DNA"/>
</dbReference>
<sequence>MFEAKKLPTVLTAEELLDKAFGRASKVGGRTPRERALNKLATVSNVLRDYFNKIIKSHPSYDNLPDFYKEMIDLVVGIRRIKKALAALNWANEMTQKIINKAVREIKGGKNPVQVLRSAYGRISSIIEQIDEELRFLNELKKTLREIPALTDEPTVVVAGYPNVGKSSFVAKVSTVKPEIASYPFTTKSIHVGYIELERGKRIQIIDTPGLLDRPLEKRNEIERKAILCLKHVANCILFIIDPTMDLKPQMKLLEEIKENFDVPVIVVYSKADLHDKRDLPAFSSVTGEGIEDVLKRIREVLKV</sequence>
<dbReference type="eggNOG" id="arCOG00352">
    <property type="taxonomic scope" value="Archaea"/>
</dbReference>
<dbReference type="Pfam" id="PF17835">
    <property type="entry name" value="NOG1_N"/>
    <property type="match status" value="1"/>
</dbReference>
<organism evidence="3 4">
    <name type="scientific">Archaeoglobus profundus (strain DSM 5631 / JCM 9629 / NBRC 100127 / Av18)</name>
    <dbReference type="NCBI Taxonomy" id="572546"/>
    <lineage>
        <taxon>Archaea</taxon>
        <taxon>Methanobacteriati</taxon>
        <taxon>Methanobacteriota</taxon>
        <taxon>Archaeoglobi</taxon>
        <taxon>Archaeoglobales</taxon>
        <taxon>Archaeoglobaceae</taxon>
        <taxon>Archaeoglobus</taxon>
    </lineage>
</organism>
<name>D2RES4_ARCPA</name>
<keyword evidence="4" id="KW-1185">Reference proteome</keyword>
<evidence type="ECO:0000256" key="1">
    <source>
        <dbReference type="ARBA" id="ARBA00022741"/>
    </source>
</evidence>